<dbReference type="PANTHER" id="PTHR45969">
    <property type="entry name" value="RING ZINC FINGER PROTEIN-RELATED"/>
    <property type="match status" value="1"/>
</dbReference>
<dbReference type="PANTHER" id="PTHR45969:SF55">
    <property type="entry name" value="OS07G0686300 PROTEIN"/>
    <property type="match status" value="1"/>
</dbReference>
<keyword evidence="10" id="KW-1040">Host Golgi apparatus</keyword>
<reference evidence="17" key="1">
    <citation type="submission" date="2018-11" db="EMBL/GenBank/DDBJ databases">
        <title>A distinct lineage of giant viruses engineers rhodopsin photosystems in predatory marine eukaryotes.</title>
        <authorList>
            <person name="Needham D.M."/>
            <person name="Yoshizawa S."/>
            <person name="Hosaka T."/>
            <person name="Poirier C."/>
            <person name="Choi C.-J."/>
            <person name="Hehenberger E."/>
            <person name="Irwin N.A.T."/>
            <person name="Wilken S."/>
            <person name="Yung C.-M."/>
            <person name="Bachy C."/>
            <person name="Kurihara R."/>
            <person name="Nakajima Y."/>
            <person name="Kojima K."/>
            <person name="Kimura-Someya T."/>
            <person name="Leonard G."/>
            <person name="Malmstrom R.R."/>
            <person name="Mende D."/>
            <person name="Olson D.K."/>
            <person name="Sudo Y."/>
            <person name="Sudek S."/>
            <person name="Richards T.A."/>
            <person name="DeLong E.F."/>
            <person name="Keeling P.J."/>
            <person name="Santoro A.E."/>
            <person name="Shirouzu M."/>
            <person name="Iwasaki W."/>
            <person name="Worden A.Z."/>
        </authorList>
    </citation>
    <scope>NUCLEOTIDE SEQUENCE</scope>
</reference>
<keyword evidence="6" id="KW-1080">Inhibition of host adaptive immune response by virus</keyword>
<dbReference type="GO" id="GO:0016567">
    <property type="term" value="P:protein ubiquitination"/>
    <property type="evidence" value="ECO:0007669"/>
    <property type="project" value="TreeGrafter"/>
</dbReference>
<evidence type="ECO:0000256" key="10">
    <source>
        <dbReference type="ARBA" id="ARBA00022812"/>
    </source>
</evidence>
<organism evidence="17">
    <name type="scientific">Mimiviridae sp. ChoanoV1</name>
    <dbReference type="NCBI Taxonomy" id="2596887"/>
    <lineage>
        <taxon>Viruses</taxon>
        <taxon>Varidnaviria</taxon>
        <taxon>Bamfordvirae</taxon>
        <taxon>Nucleocytoviricota</taxon>
        <taxon>Megaviricetes</taxon>
        <taxon>Imitervirales</taxon>
        <taxon>Schizomimiviridae</taxon>
    </lineage>
</organism>
<evidence type="ECO:0000256" key="6">
    <source>
        <dbReference type="ARBA" id="ARBA00022560"/>
    </source>
</evidence>
<dbReference type="GO" id="GO:0008270">
    <property type="term" value="F:zinc ion binding"/>
    <property type="evidence" value="ECO:0007669"/>
    <property type="project" value="UniProtKB-KW"/>
</dbReference>
<evidence type="ECO:0000256" key="1">
    <source>
        <dbReference type="ARBA" id="ARBA00004280"/>
    </source>
</evidence>
<evidence type="ECO:0000256" key="8">
    <source>
        <dbReference type="ARBA" id="ARBA00022723"/>
    </source>
</evidence>
<dbReference type="SMART" id="SM00184">
    <property type="entry name" value="RING"/>
    <property type="match status" value="1"/>
</dbReference>
<comment type="function">
    <text evidence="13">E3 ubiquitin-protein ligase which promotes ubiquitination and subsequent degradation of host MHC-I and CD4 molecules, presumably to prevent lysis of infected cells by cytotoxic T-lymphocytes and NK cell. Binds target molecules through transmembrane interaction. The result of this ubiquitination is the enhancement of the endocytosis of the target chain and the delivery to the lysosome, where it is proteolytically destroyed.</text>
</comment>
<dbReference type="InterPro" id="IPR013083">
    <property type="entry name" value="Znf_RING/FYVE/PHD"/>
</dbReference>
<dbReference type="PROSITE" id="PS50089">
    <property type="entry name" value="ZF_RING_2"/>
    <property type="match status" value="1"/>
</dbReference>
<keyword evidence="9 15" id="KW-0863">Zinc-finger</keyword>
<keyword evidence="11" id="KW-0862">Zinc</keyword>
<dbReference type="InterPro" id="IPR011016">
    <property type="entry name" value="Znf_RING-CH"/>
</dbReference>
<dbReference type="GO" id="GO:0046776">
    <property type="term" value="P:symbiont-mediated suppression of host antigen processing and presentation of peptide antigen via MHC class I"/>
    <property type="evidence" value="ECO:0007669"/>
    <property type="project" value="UniProtKB-KW"/>
</dbReference>
<accession>A0A5B8HX05</accession>
<dbReference type="InterPro" id="IPR001841">
    <property type="entry name" value="Znf_RING"/>
</dbReference>
<dbReference type="GO" id="GO:0033644">
    <property type="term" value="C:host cell membrane"/>
    <property type="evidence" value="ECO:0007669"/>
    <property type="project" value="UniProtKB-SubCell"/>
</dbReference>
<evidence type="ECO:0000256" key="2">
    <source>
        <dbReference type="ARBA" id="ARBA00004301"/>
    </source>
</evidence>
<evidence type="ECO:0000256" key="14">
    <source>
        <dbReference type="ARBA" id="ARBA00031582"/>
    </source>
</evidence>
<comment type="similarity">
    <text evidence="4">Belongs to the poxviridae LAP protein family.</text>
</comment>
<keyword evidence="6" id="KW-0899">Viral immunoevasion</keyword>
<dbReference type="GO" id="GO:0044177">
    <property type="term" value="C:host cell Golgi apparatus"/>
    <property type="evidence" value="ECO:0007669"/>
    <property type="project" value="UniProtKB-SubCell"/>
</dbReference>
<evidence type="ECO:0000256" key="5">
    <source>
        <dbReference type="ARBA" id="ARBA00018161"/>
    </source>
</evidence>
<evidence type="ECO:0000256" key="3">
    <source>
        <dbReference type="ARBA" id="ARBA00004359"/>
    </source>
</evidence>
<evidence type="ECO:0000256" key="13">
    <source>
        <dbReference type="ARBA" id="ARBA00025257"/>
    </source>
</evidence>
<gene>
    <name evidence="17" type="ORF">1_95</name>
</gene>
<evidence type="ECO:0000256" key="11">
    <source>
        <dbReference type="ARBA" id="ARBA00022833"/>
    </source>
</evidence>
<feature type="domain" description="RING-type" evidence="16">
    <location>
        <begin position="4"/>
        <end position="47"/>
    </location>
</feature>
<dbReference type="Gene3D" id="3.30.40.10">
    <property type="entry name" value="Zinc/RING finger domain, C3HC4 (zinc finger)"/>
    <property type="match status" value="1"/>
</dbReference>
<sequence length="168" mass="19868">MEECRVCLMEIENENAKITTICNHTFHKNCLFTWLNRSADKSCPLCRTTLPNDCGELITYWDNINWIMKTYKYGNIERVYYHTGYLKYEFILSIEDDSEIIRSILISEDESAKYTINDFTPEQINGLRRGENILIPNHINYQFDTLFTNDIWNIIHDSLEEIPALEPV</sequence>
<evidence type="ECO:0000256" key="7">
    <source>
        <dbReference type="ARBA" id="ARBA00022625"/>
    </source>
</evidence>
<dbReference type="GO" id="GO:0061630">
    <property type="term" value="F:ubiquitin protein ligase activity"/>
    <property type="evidence" value="ECO:0007669"/>
    <property type="project" value="TreeGrafter"/>
</dbReference>
<dbReference type="Pfam" id="PF13639">
    <property type="entry name" value="zf-RING_2"/>
    <property type="match status" value="1"/>
</dbReference>
<evidence type="ECO:0000313" key="17">
    <source>
        <dbReference type="EMBL" id="QDY51710.1"/>
    </source>
</evidence>
<keyword evidence="12" id="KW-1039">Host endosome</keyword>
<keyword evidence="8" id="KW-0479">Metal-binding</keyword>
<evidence type="ECO:0000256" key="12">
    <source>
        <dbReference type="ARBA" id="ARBA00023046"/>
    </source>
</evidence>
<comment type="subcellular location">
    <subcellularLocation>
        <location evidence="3">Host Golgi apparatus</location>
        <location evidence="3">Host trans-Golgi network membrane</location>
    </subcellularLocation>
    <subcellularLocation>
        <location evidence="1">Host early endosome membrane</location>
    </subcellularLocation>
    <subcellularLocation>
        <location evidence="2">Host membrane</location>
        <topology evidence="2">Multi-pass membrane protein</topology>
    </subcellularLocation>
</comment>
<evidence type="ECO:0000256" key="15">
    <source>
        <dbReference type="PROSITE-ProRule" id="PRU00175"/>
    </source>
</evidence>
<dbReference type="SUPFAM" id="SSF57850">
    <property type="entry name" value="RING/U-box"/>
    <property type="match status" value="1"/>
</dbReference>
<keyword evidence="7" id="KW-1115">Inhibition of host MHC class I molecule presentation by virus</keyword>
<dbReference type="SMART" id="SM00744">
    <property type="entry name" value="RINGv"/>
    <property type="match status" value="1"/>
</dbReference>
<evidence type="ECO:0000256" key="9">
    <source>
        <dbReference type="ARBA" id="ARBA00022771"/>
    </source>
</evidence>
<evidence type="ECO:0000259" key="16">
    <source>
        <dbReference type="PROSITE" id="PS50089"/>
    </source>
</evidence>
<proteinExistence type="inferred from homology"/>
<dbReference type="EMBL" id="MK250085">
    <property type="protein sequence ID" value="QDY51710.1"/>
    <property type="molecule type" value="Genomic_DNA"/>
</dbReference>
<keyword evidence="6" id="KW-0945">Host-virus interaction</keyword>
<name>A0A5B8HX05_9VIRU</name>
<evidence type="ECO:0000256" key="4">
    <source>
        <dbReference type="ARBA" id="ARBA00006560"/>
    </source>
</evidence>
<protein>
    <recommendedName>
        <fullName evidence="5">E3 ubiquitin-protein ligase LAP</fullName>
    </recommendedName>
    <alternativeName>
        <fullName evidence="14">Leukemia associated protein</fullName>
    </alternativeName>
</protein>